<name>A0A1B9G4B9_9TREE</name>
<keyword evidence="4" id="KW-1185">Reference proteome</keyword>
<evidence type="ECO:0000313" key="3">
    <source>
        <dbReference type="EMBL" id="WVW78187.1"/>
    </source>
</evidence>
<feature type="region of interest" description="Disordered" evidence="1">
    <location>
        <begin position="19"/>
        <end position="42"/>
    </location>
</feature>
<dbReference type="InterPro" id="IPR006722">
    <property type="entry name" value="Sedlin"/>
</dbReference>
<dbReference type="InterPro" id="IPR011012">
    <property type="entry name" value="Longin-like_dom_sf"/>
</dbReference>
<proteinExistence type="predicted"/>
<dbReference type="OrthoDB" id="10252102at2759"/>
<dbReference type="SUPFAM" id="SSF64356">
    <property type="entry name" value="SNARE-like"/>
    <property type="match status" value="1"/>
</dbReference>
<dbReference type="STRING" id="1296100.A0A1B9G4B9"/>
<dbReference type="PANTHER" id="PTHR12403">
    <property type="entry name" value="TRAFFICKING PROTEIN PARTICLE COMPLEX SUBUNIT 2"/>
    <property type="match status" value="1"/>
</dbReference>
<dbReference type="GO" id="GO:0006888">
    <property type="term" value="P:endoplasmic reticulum to Golgi vesicle-mediated transport"/>
    <property type="evidence" value="ECO:0007669"/>
    <property type="project" value="InterPro"/>
</dbReference>
<dbReference type="Gene3D" id="3.30.450.70">
    <property type="match status" value="1"/>
</dbReference>
<reference evidence="2" key="1">
    <citation type="submission" date="2013-07" db="EMBL/GenBank/DDBJ databases">
        <title>The Genome Sequence of Cryptococcus bestiolae CBS10118.</title>
        <authorList>
            <consortium name="The Broad Institute Genome Sequencing Platform"/>
            <person name="Cuomo C."/>
            <person name="Litvintseva A."/>
            <person name="Chen Y."/>
            <person name="Heitman J."/>
            <person name="Sun S."/>
            <person name="Springer D."/>
            <person name="Dromer F."/>
            <person name="Young S.K."/>
            <person name="Zeng Q."/>
            <person name="Gargeya S."/>
            <person name="Fitzgerald M."/>
            <person name="Abouelleil A."/>
            <person name="Alvarado L."/>
            <person name="Berlin A.M."/>
            <person name="Chapman S.B."/>
            <person name="Dewar J."/>
            <person name="Goldberg J."/>
            <person name="Griggs A."/>
            <person name="Gujja S."/>
            <person name="Hansen M."/>
            <person name="Howarth C."/>
            <person name="Imamovic A."/>
            <person name="Larimer J."/>
            <person name="McCowan C."/>
            <person name="Murphy C."/>
            <person name="Pearson M."/>
            <person name="Priest M."/>
            <person name="Roberts A."/>
            <person name="Saif S."/>
            <person name="Shea T."/>
            <person name="Sykes S."/>
            <person name="Wortman J."/>
            <person name="Nusbaum C."/>
            <person name="Birren B."/>
        </authorList>
    </citation>
    <scope>NUCLEOTIDE SEQUENCE [LARGE SCALE GENOMIC DNA]</scope>
    <source>
        <strain evidence="2">CBS 10118</strain>
    </source>
</reference>
<feature type="compositionally biased region" description="Low complexity" evidence="1">
    <location>
        <begin position="29"/>
        <end position="42"/>
    </location>
</feature>
<dbReference type="KEGG" id="kbi:30207913"/>
<dbReference type="VEuPathDB" id="FungiDB:I302_03514"/>
<evidence type="ECO:0000313" key="2">
    <source>
        <dbReference type="EMBL" id="OCF25840.1"/>
    </source>
</evidence>
<dbReference type="EMBL" id="KI894020">
    <property type="protein sequence ID" value="OCF25840.1"/>
    <property type="molecule type" value="Genomic_DNA"/>
</dbReference>
<dbReference type="Pfam" id="PF04628">
    <property type="entry name" value="Sedlin_N"/>
    <property type="match status" value="1"/>
</dbReference>
<reference evidence="2" key="3">
    <citation type="submission" date="2014-01" db="EMBL/GenBank/DDBJ databases">
        <title>Evolution of pathogenesis and genome organization in the Tremellales.</title>
        <authorList>
            <person name="Cuomo C."/>
            <person name="Litvintseva A."/>
            <person name="Heitman J."/>
            <person name="Chen Y."/>
            <person name="Sun S."/>
            <person name="Springer D."/>
            <person name="Dromer F."/>
            <person name="Young S."/>
            <person name="Zeng Q."/>
            <person name="Chapman S."/>
            <person name="Gujja S."/>
            <person name="Saif S."/>
            <person name="Birren B."/>
        </authorList>
    </citation>
    <scope>NUCLEOTIDE SEQUENCE</scope>
    <source>
        <strain evidence="2">CBS 10118</strain>
    </source>
</reference>
<accession>A0A1B9G4B9</accession>
<organism evidence="2">
    <name type="scientific">Kwoniella bestiolae CBS 10118</name>
    <dbReference type="NCBI Taxonomy" id="1296100"/>
    <lineage>
        <taxon>Eukaryota</taxon>
        <taxon>Fungi</taxon>
        <taxon>Dikarya</taxon>
        <taxon>Basidiomycota</taxon>
        <taxon>Agaricomycotina</taxon>
        <taxon>Tremellomycetes</taxon>
        <taxon>Tremellales</taxon>
        <taxon>Cryptococcaceae</taxon>
        <taxon>Kwoniella</taxon>
    </lineage>
</organism>
<evidence type="ECO:0008006" key="5">
    <source>
        <dbReference type="Google" id="ProtNLM"/>
    </source>
</evidence>
<protein>
    <recommendedName>
        <fullName evidence="5">Trafficking protein particle complex subunit 2</fullName>
    </recommendedName>
</protein>
<gene>
    <name evidence="2" type="ORF">I302_03514</name>
    <name evidence="3" type="ORF">I302_100138</name>
</gene>
<reference evidence="3" key="2">
    <citation type="submission" date="2013-07" db="EMBL/GenBank/DDBJ databases">
        <authorList>
            <consortium name="The Broad Institute Genome Sequencing Platform"/>
            <person name="Cuomo C."/>
            <person name="Litvintseva A."/>
            <person name="Chen Y."/>
            <person name="Heitman J."/>
            <person name="Sun S."/>
            <person name="Springer D."/>
            <person name="Dromer F."/>
            <person name="Young S.K."/>
            <person name="Zeng Q."/>
            <person name="Gargeya S."/>
            <person name="Fitzgerald M."/>
            <person name="Abouelleil A."/>
            <person name="Alvarado L."/>
            <person name="Berlin A.M."/>
            <person name="Chapman S.B."/>
            <person name="Dewar J."/>
            <person name="Goldberg J."/>
            <person name="Griggs A."/>
            <person name="Gujja S."/>
            <person name="Hansen M."/>
            <person name="Howarth C."/>
            <person name="Imamovic A."/>
            <person name="Larimer J."/>
            <person name="McCowan C."/>
            <person name="Murphy C."/>
            <person name="Pearson M."/>
            <person name="Priest M."/>
            <person name="Roberts A."/>
            <person name="Saif S."/>
            <person name="Shea T."/>
            <person name="Sykes S."/>
            <person name="Wortman J."/>
            <person name="Nusbaum C."/>
            <person name="Birren B."/>
        </authorList>
    </citation>
    <scope>NUCLEOTIDE SEQUENCE</scope>
    <source>
        <strain evidence="3">CBS 10118</strain>
    </source>
</reference>
<dbReference type="AlphaFoldDB" id="A0A1B9G4B9"/>
<evidence type="ECO:0000313" key="4">
    <source>
        <dbReference type="Proteomes" id="UP000092730"/>
    </source>
</evidence>
<reference evidence="3" key="4">
    <citation type="submission" date="2024-02" db="EMBL/GenBank/DDBJ databases">
        <title>Comparative genomics of Cryptococcus and Kwoniella reveals pathogenesis evolution and contrasting modes of karyotype evolution via chromosome fusion or intercentromeric recombination.</title>
        <authorList>
            <person name="Coelho M.A."/>
            <person name="David-Palma M."/>
            <person name="Shea T."/>
            <person name="Bowers K."/>
            <person name="McGinley-Smith S."/>
            <person name="Mohammad A.W."/>
            <person name="Gnirke A."/>
            <person name="Yurkov A.M."/>
            <person name="Nowrousian M."/>
            <person name="Sun S."/>
            <person name="Cuomo C.A."/>
            <person name="Heitman J."/>
        </authorList>
    </citation>
    <scope>NUCLEOTIDE SEQUENCE</scope>
    <source>
        <strain evidence="3">CBS 10118</strain>
    </source>
</reference>
<dbReference type="Proteomes" id="UP000092730">
    <property type="component" value="Chromosome 1"/>
</dbReference>
<dbReference type="CDD" id="cd14825">
    <property type="entry name" value="TRAPPC2_sedlin"/>
    <property type="match status" value="1"/>
</dbReference>
<sequence length="185" mass="20076">MSFYLAIVSPLDSPLFEISFPSAKPPPGSSSSASASSTSSFPSWSTFTAANGSDLGADGPGSKVGGSLGLLSGESKTGPERDRAMCQMIAHKSLDSVEEMMEGTGSLYLKNIDRHNEWIVSAFIATNVKFILLHDIKNDDGIRLFFLDVWESYVKTLLNPFHTVNTPIRNPVFESKIRASAKRNL</sequence>
<dbReference type="EMBL" id="CP144541">
    <property type="protein sequence ID" value="WVW78187.1"/>
    <property type="molecule type" value="Genomic_DNA"/>
</dbReference>
<dbReference type="GO" id="GO:0005737">
    <property type="term" value="C:cytoplasm"/>
    <property type="evidence" value="ECO:0007669"/>
    <property type="project" value="GOC"/>
</dbReference>
<dbReference type="GeneID" id="30207913"/>
<dbReference type="RefSeq" id="XP_019046910.1">
    <property type="nucleotide sequence ID" value="XM_019190162.1"/>
</dbReference>
<evidence type="ECO:0000256" key="1">
    <source>
        <dbReference type="SAM" id="MobiDB-lite"/>
    </source>
</evidence>